<organism evidence="1 2">
    <name type="scientific">Zalaria obscura</name>
    <dbReference type="NCBI Taxonomy" id="2024903"/>
    <lineage>
        <taxon>Eukaryota</taxon>
        <taxon>Fungi</taxon>
        <taxon>Dikarya</taxon>
        <taxon>Ascomycota</taxon>
        <taxon>Pezizomycotina</taxon>
        <taxon>Dothideomycetes</taxon>
        <taxon>Dothideomycetidae</taxon>
        <taxon>Dothideales</taxon>
        <taxon>Zalariaceae</taxon>
        <taxon>Zalaria</taxon>
    </lineage>
</organism>
<keyword evidence="2" id="KW-1185">Reference proteome</keyword>
<dbReference type="Proteomes" id="UP001320706">
    <property type="component" value="Unassembled WGS sequence"/>
</dbReference>
<gene>
    <name evidence="1" type="ORF">M8818_004257</name>
</gene>
<sequence length="556" mass="60498">MGVQIWRHIPGKGLMVVLNLFNAVALIFEGYNQGVLGTASGTPDFIRMAGIGHDGKVTDTTKQGGLTAAYYFGAMWGCFIGGWVGDKLGRKKGVLIGSLFCLTGAALMAGSVDSNMFIIARIVAGVGIGFINAIIPPWTSELSQAHDRGANFSLVFVANFLGIIIAYWLNFGVRNSEVEFRWRFPLAFMAAPMIIVAVTVLFLPESPRWLIANHRRQEAIDILSKLRGDLSLNDPRLVAEIEVIDAVVEASHHKRNDYINLVLGGRYSGKLHLGRRVVMGMALQQIQQWTGILAIATWAGELFTLAGFDAYKAAWLAGLVNTFGVLGTAAAALVVDRLGRIKSLMVSFITQGIALFLVAAFIRTSQNAHAAGDEEKAATLGTAAAAFVFVFLWFFTMFNIVPCWIYGTEIWPQEVRAKGYSFTIFGWAVGCGMTGFVIPIMLSRLGWATFIFFGCMNIIAMPIIWFLYPEVANRSLEEVNLLFVSDSLLVSKNMAEYDRRVAAAGGNIAVAARQLLDEVDGIVPAEKEAELEKGGVLSGDKMADVETTHRENSGSL</sequence>
<comment type="caution">
    <text evidence="1">The sequence shown here is derived from an EMBL/GenBank/DDBJ whole genome shotgun (WGS) entry which is preliminary data.</text>
</comment>
<accession>A0ACC3SCN9</accession>
<reference evidence="1" key="1">
    <citation type="submission" date="2024-02" db="EMBL/GenBank/DDBJ databases">
        <title>Metagenome Assembled Genome of Zalaria obscura JY119.</title>
        <authorList>
            <person name="Vighnesh L."/>
            <person name="Jagadeeshwari U."/>
            <person name="Venkata Ramana C."/>
            <person name="Sasikala C."/>
        </authorList>
    </citation>
    <scope>NUCLEOTIDE SEQUENCE</scope>
    <source>
        <strain evidence="1">JY119</strain>
    </source>
</reference>
<protein>
    <submittedName>
        <fullName evidence="1">Uncharacterized protein</fullName>
    </submittedName>
</protein>
<name>A0ACC3SCN9_9PEZI</name>
<evidence type="ECO:0000313" key="2">
    <source>
        <dbReference type="Proteomes" id="UP001320706"/>
    </source>
</evidence>
<proteinExistence type="predicted"/>
<evidence type="ECO:0000313" key="1">
    <source>
        <dbReference type="EMBL" id="KAK8207603.1"/>
    </source>
</evidence>
<dbReference type="EMBL" id="JAMKPW020000021">
    <property type="protein sequence ID" value="KAK8207603.1"/>
    <property type="molecule type" value="Genomic_DNA"/>
</dbReference>